<dbReference type="EMBL" id="BOOI01000093">
    <property type="protein sequence ID" value="GIH88898.1"/>
    <property type="molecule type" value="Genomic_DNA"/>
</dbReference>
<comment type="caution">
    <text evidence="2">The sequence shown here is derived from an EMBL/GenBank/DDBJ whole genome shotgun (WGS) entry which is preliminary data.</text>
</comment>
<dbReference type="InterPro" id="IPR031730">
    <property type="entry name" value="Carbam_trans_C"/>
</dbReference>
<reference evidence="2" key="1">
    <citation type="submission" date="2021-01" db="EMBL/GenBank/DDBJ databases">
        <title>Whole genome shotgun sequence of Planobispora rosea NBRC 15558.</title>
        <authorList>
            <person name="Komaki H."/>
            <person name="Tamura T."/>
        </authorList>
    </citation>
    <scope>NUCLEOTIDE SEQUENCE</scope>
    <source>
        <strain evidence="2">NBRC 15558</strain>
    </source>
</reference>
<evidence type="ECO:0000259" key="1">
    <source>
        <dbReference type="Pfam" id="PF16861"/>
    </source>
</evidence>
<dbReference type="PANTHER" id="PTHR34847:SF1">
    <property type="entry name" value="NODULATION PROTEIN U"/>
    <property type="match status" value="1"/>
</dbReference>
<gene>
    <name evidence="2" type="ORF">Pro02_73060</name>
</gene>
<evidence type="ECO:0000313" key="3">
    <source>
        <dbReference type="Proteomes" id="UP000655044"/>
    </source>
</evidence>
<sequence>MAPRVRAEQIAGVVYIDGTARVQTVDAATHPAFAALIGNFHRLTGVPVVLNTSFNDREPIVETPAHALATFQASALDALCIGDYLVTKT</sequence>
<accession>A0A8J3S7U7</accession>
<dbReference type="InterPro" id="IPR051338">
    <property type="entry name" value="NodU/CmcH_Carbamoyltrnsfr"/>
</dbReference>
<dbReference type="RefSeq" id="WP_189243953.1">
    <property type="nucleotide sequence ID" value="NZ_BMQP01000060.1"/>
</dbReference>
<dbReference type="AlphaFoldDB" id="A0A8J3S7U7"/>
<dbReference type="Proteomes" id="UP000655044">
    <property type="component" value="Unassembled WGS sequence"/>
</dbReference>
<dbReference type="Pfam" id="PF16861">
    <property type="entry name" value="Carbam_trans_C"/>
    <property type="match status" value="1"/>
</dbReference>
<organism evidence="2 3">
    <name type="scientific">Planobispora rosea</name>
    <dbReference type="NCBI Taxonomy" id="35762"/>
    <lineage>
        <taxon>Bacteria</taxon>
        <taxon>Bacillati</taxon>
        <taxon>Actinomycetota</taxon>
        <taxon>Actinomycetes</taxon>
        <taxon>Streptosporangiales</taxon>
        <taxon>Streptosporangiaceae</taxon>
        <taxon>Planobispora</taxon>
    </lineage>
</organism>
<dbReference type="InterPro" id="IPR038152">
    <property type="entry name" value="Carbam_trans_C_sf"/>
</dbReference>
<dbReference type="Gene3D" id="3.90.870.20">
    <property type="entry name" value="Carbamoyltransferase, C-terminal domain"/>
    <property type="match status" value="1"/>
</dbReference>
<proteinExistence type="predicted"/>
<evidence type="ECO:0000313" key="2">
    <source>
        <dbReference type="EMBL" id="GIH88898.1"/>
    </source>
</evidence>
<feature type="domain" description="Carbamoyltransferase C-terminal" evidence="1">
    <location>
        <begin position="6"/>
        <end position="88"/>
    </location>
</feature>
<dbReference type="PANTHER" id="PTHR34847">
    <property type="entry name" value="NODULATION PROTEIN U"/>
    <property type="match status" value="1"/>
</dbReference>
<keyword evidence="3" id="KW-1185">Reference proteome</keyword>
<protein>
    <recommendedName>
        <fullName evidence="1">Carbamoyltransferase C-terminal domain-containing protein</fullName>
    </recommendedName>
</protein>
<name>A0A8J3S7U7_PLARO</name>